<sequence length="56" mass="5807">MIALHPGERVAAAEALRRTVEAVESGEIEGDAFTRGYLAGVADAIDPPAPDDGDDQ</sequence>
<dbReference type="EMBL" id="JBBEGM010000001">
    <property type="protein sequence ID" value="MEJ2860543.1"/>
    <property type="molecule type" value="Genomic_DNA"/>
</dbReference>
<gene>
    <name evidence="1" type="ORF">WCD58_05220</name>
</gene>
<protein>
    <recommendedName>
        <fullName evidence="3">Antitoxin VbhA domain-containing protein</fullName>
    </recommendedName>
</protein>
<evidence type="ECO:0008006" key="3">
    <source>
        <dbReference type="Google" id="ProtNLM"/>
    </source>
</evidence>
<keyword evidence="2" id="KW-1185">Reference proteome</keyword>
<evidence type="ECO:0000313" key="2">
    <source>
        <dbReference type="Proteomes" id="UP001369736"/>
    </source>
</evidence>
<dbReference type="RefSeq" id="WP_337700181.1">
    <property type="nucleotide sequence ID" value="NZ_JBBEGM010000001.1"/>
</dbReference>
<reference evidence="1 2" key="1">
    <citation type="submission" date="2024-03" db="EMBL/GenBank/DDBJ databases">
        <title>Actinomycetospora sp. OC33-EN07, a novel actinomycete isolated from wild orchid (Aerides multiflora).</title>
        <authorList>
            <person name="Suriyachadkun C."/>
        </authorList>
    </citation>
    <scope>NUCLEOTIDE SEQUENCE [LARGE SCALE GENOMIC DNA]</scope>
    <source>
        <strain evidence="1 2">OC33-EN07</strain>
    </source>
</reference>
<name>A0ABU8M2C2_9PSEU</name>
<evidence type="ECO:0000313" key="1">
    <source>
        <dbReference type="EMBL" id="MEJ2860543.1"/>
    </source>
</evidence>
<accession>A0ABU8M2C2</accession>
<dbReference type="Proteomes" id="UP001369736">
    <property type="component" value="Unassembled WGS sequence"/>
</dbReference>
<organism evidence="1 2">
    <name type="scientific">Actinomycetospora flava</name>
    <dbReference type="NCBI Taxonomy" id="3129232"/>
    <lineage>
        <taxon>Bacteria</taxon>
        <taxon>Bacillati</taxon>
        <taxon>Actinomycetota</taxon>
        <taxon>Actinomycetes</taxon>
        <taxon>Pseudonocardiales</taxon>
        <taxon>Pseudonocardiaceae</taxon>
        <taxon>Actinomycetospora</taxon>
    </lineage>
</organism>
<comment type="caution">
    <text evidence="1">The sequence shown here is derived from an EMBL/GenBank/DDBJ whole genome shotgun (WGS) entry which is preliminary data.</text>
</comment>
<proteinExistence type="predicted"/>